<accession>D4E3N9</accession>
<organism evidence="1 2">
    <name type="scientific">Serratia odorifera DSM 4582</name>
    <dbReference type="NCBI Taxonomy" id="667129"/>
    <lineage>
        <taxon>Bacteria</taxon>
        <taxon>Pseudomonadati</taxon>
        <taxon>Pseudomonadota</taxon>
        <taxon>Gammaproteobacteria</taxon>
        <taxon>Enterobacterales</taxon>
        <taxon>Yersiniaceae</taxon>
        <taxon>Serratia</taxon>
    </lineage>
</organism>
<sequence length="47" mass="5300">MSNAALRYQTTPVFPPTVFCAWYTGNRCQRYLSMGQKNFTPPGGELV</sequence>
<reference evidence="1 2" key="1">
    <citation type="submission" date="2010-01" db="EMBL/GenBank/DDBJ databases">
        <authorList>
            <person name="Muzny D."/>
            <person name="Qin X."/>
            <person name="Deng J."/>
            <person name="Jiang H."/>
            <person name="Liu Y."/>
            <person name="Qu J."/>
            <person name="Song X.-Z."/>
            <person name="Zhang L."/>
            <person name="Thornton R."/>
            <person name="Coyle M."/>
            <person name="Francisco L."/>
            <person name="Jackson L."/>
            <person name="Javaid M."/>
            <person name="Korchina V."/>
            <person name="Kovar C."/>
            <person name="Mata R."/>
            <person name="Mathew T."/>
            <person name="Ngo R."/>
            <person name="Nguyen L."/>
            <person name="Nguyen N."/>
            <person name="Okwuonu G."/>
            <person name="Ongeri F."/>
            <person name="Pham C."/>
            <person name="Simmons D."/>
            <person name="Wilczek-Boney K."/>
            <person name="Hale W."/>
            <person name="Jakkamsetti A."/>
            <person name="Pham P."/>
            <person name="Ruth R."/>
            <person name="San Lucas F."/>
            <person name="Warren J."/>
            <person name="Zhang J."/>
            <person name="Zhao Z."/>
            <person name="Zhou C."/>
            <person name="Zhu D."/>
            <person name="Lee S."/>
            <person name="Bess C."/>
            <person name="Blankenburg K."/>
            <person name="Forbes L."/>
            <person name="Fu Q."/>
            <person name="Gubbala S."/>
            <person name="Hirani K."/>
            <person name="Jayaseelan J.C."/>
            <person name="Lara F."/>
            <person name="Munidasa M."/>
            <person name="Palculict T."/>
            <person name="Patil S."/>
            <person name="Pu L.-L."/>
            <person name="Saada N."/>
            <person name="Tang L."/>
            <person name="Weissenberger G."/>
            <person name="Zhu Y."/>
            <person name="Hemphill L."/>
            <person name="Shang Y."/>
            <person name="Youmans B."/>
            <person name="Ayvaz T."/>
            <person name="Ross M."/>
            <person name="Santibanez J."/>
            <person name="Aqrawi P."/>
            <person name="Gross S."/>
            <person name="Joshi V."/>
            <person name="Fowler G."/>
            <person name="Nazareth L."/>
            <person name="Reid J."/>
            <person name="Worley K."/>
            <person name="Petrosino J."/>
            <person name="Highlander S."/>
            <person name="Gibbs R."/>
        </authorList>
    </citation>
    <scope>NUCLEOTIDE SEQUENCE [LARGE SCALE GENOMIC DNA]</scope>
    <source>
        <strain evidence="1 2">DSM 4582</strain>
    </source>
</reference>
<name>D4E3N9_SEROD</name>
<protein>
    <submittedName>
        <fullName evidence="1">Uncharacterized protein</fullName>
    </submittedName>
</protein>
<proteinExistence type="predicted"/>
<dbReference type="STRING" id="667129.HMPREF0758_2789"/>
<evidence type="ECO:0000313" key="1">
    <source>
        <dbReference type="EMBL" id="EFE95587.1"/>
    </source>
</evidence>
<dbReference type="Proteomes" id="UP000005723">
    <property type="component" value="Unassembled WGS sequence"/>
</dbReference>
<keyword evidence="2" id="KW-1185">Reference proteome</keyword>
<dbReference type="EMBL" id="ADBY01000046">
    <property type="protein sequence ID" value="EFE95587.1"/>
    <property type="molecule type" value="Genomic_DNA"/>
</dbReference>
<dbReference type="AlphaFoldDB" id="D4E3N9"/>
<gene>
    <name evidence="1" type="ORF">HMPREF0758_2789</name>
</gene>
<comment type="caution">
    <text evidence="1">The sequence shown here is derived from an EMBL/GenBank/DDBJ whole genome shotgun (WGS) entry which is preliminary data.</text>
</comment>
<dbReference type="HOGENOM" id="CLU_3173102_0_0_6"/>
<evidence type="ECO:0000313" key="2">
    <source>
        <dbReference type="Proteomes" id="UP000005723"/>
    </source>
</evidence>